<protein>
    <submittedName>
        <fullName evidence="2">Carboxypeptidase regulatory-like domain-containing protein</fullName>
    </submittedName>
</protein>
<gene>
    <name evidence="2" type="ORF">ABEG20_17520</name>
</gene>
<name>A0AAU7K302_9SPHI</name>
<dbReference type="EMBL" id="CP157485">
    <property type="protein sequence ID" value="XBO47087.1"/>
    <property type="molecule type" value="Genomic_DNA"/>
</dbReference>
<proteinExistence type="predicted"/>
<organism evidence="2">
    <name type="scientific">Pedobacter sp. KACC 23697</name>
    <dbReference type="NCBI Taxonomy" id="3149230"/>
    <lineage>
        <taxon>Bacteria</taxon>
        <taxon>Pseudomonadati</taxon>
        <taxon>Bacteroidota</taxon>
        <taxon>Sphingobacteriia</taxon>
        <taxon>Sphingobacteriales</taxon>
        <taxon>Sphingobacteriaceae</taxon>
        <taxon>Pedobacter</taxon>
    </lineage>
</organism>
<reference evidence="2" key="1">
    <citation type="submission" date="2024-05" db="EMBL/GenBank/DDBJ databases">
        <authorList>
            <person name="Kim S."/>
            <person name="Heo J."/>
            <person name="Choi H."/>
            <person name="Choi Y."/>
            <person name="Kwon S.-W."/>
            <person name="Kim Y."/>
        </authorList>
    </citation>
    <scope>NUCLEOTIDE SEQUENCE</scope>
    <source>
        <strain evidence="2">KACC 23697</strain>
    </source>
</reference>
<dbReference type="AlphaFoldDB" id="A0AAU7K302"/>
<keyword evidence="2" id="KW-0121">Carboxypeptidase</keyword>
<dbReference type="GO" id="GO:0004180">
    <property type="term" value="F:carboxypeptidase activity"/>
    <property type="evidence" value="ECO:0007669"/>
    <property type="project" value="UniProtKB-KW"/>
</dbReference>
<evidence type="ECO:0000256" key="1">
    <source>
        <dbReference type="SAM" id="SignalP"/>
    </source>
</evidence>
<keyword evidence="2" id="KW-0645">Protease</keyword>
<accession>A0AAU7K302</accession>
<evidence type="ECO:0000313" key="2">
    <source>
        <dbReference type="EMBL" id="XBO47087.1"/>
    </source>
</evidence>
<sequence>MMKKLCIVLSLLIVFALGSIAFTNIKTGGIIGKITPVDAASTVSLVAAKDTLSTQINQGVFTFTNLKEGVYTVVVKATLPYKDAVVEKVAVKDSATTDLGEIKLQQ</sequence>
<feature type="signal peptide" evidence="1">
    <location>
        <begin position="1"/>
        <end position="21"/>
    </location>
</feature>
<keyword evidence="1" id="KW-0732">Signal</keyword>
<dbReference type="RefSeq" id="WP_406824552.1">
    <property type="nucleotide sequence ID" value="NZ_CP157485.1"/>
</dbReference>
<feature type="chain" id="PRO_5043459240" evidence="1">
    <location>
        <begin position="22"/>
        <end position="106"/>
    </location>
</feature>
<keyword evidence="2" id="KW-0378">Hydrolase</keyword>